<accession>A0A0F9HER0</accession>
<sequence>MENIITIGGRVDKETADNLKDYMEGIFKAGRESGMDQSTIVEAIRAVSKVATADHATISNSNFIGEKHIHIEGDDNGGAGSD</sequence>
<gene>
    <name evidence="1" type="ORF">LCGC14_1792370</name>
</gene>
<protein>
    <submittedName>
        <fullName evidence="1">Uncharacterized protein</fullName>
    </submittedName>
</protein>
<comment type="caution">
    <text evidence="1">The sequence shown here is derived from an EMBL/GenBank/DDBJ whole genome shotgun (WGS) entry which is preliminary data.</text>
</comment>
<reference evidence="1" key="1">
    <citation type="journal article" date="2015" name="Nature">
        <title>Complex archaea that bridge the gap between prokaryotes and eukaryotes.</title>
        <authorList>
            <person name="Spang A."/>
            <person name="Saw J.H."/>
            <person name="Jorgensen S.L."/>
            <person name="Zaremba-Niedzwiedzka K."/>
            <person name="Martijn J."/>
            <person name="Lind A.E."/>
            <person name="van Eijk R."/>
            <person name="Schleper C."/>
            <person name="Guy L."/>
            <person name="Ettema T.J."/>
        </authorList>
    </citation>
    <scope>NUCLEOTIDE SEQUENCE</scope>
</reference>
<dbReference type="AlphaFoldDB" id="A0A0F9HER0"/>
<proteinExistence type="predicted"/>
<dbReference type="EMBL" id="LAZR01017140">
    <property type="protein sequence ID" value="KKM01647.1"/>
    <property type="molecule type" value="Genomic_DNA"/>
</dbReference>
<evidence type="ECO:0000313" key="1">
    <source>
        <dbReference type="EMBL" id="KKM01647.1"/>
    </source>
</evidence>
<name>A0A0F9HER0_9ZZZZ</name>
<organism evidence="1">
    <name type="scientific">marine sediment metagenome</name>
    <dbReference type="NCBI Taxonomy" id="412755"/>
    <lineage>
        <taxon>unclassified sequences</taxon>
        <taxon>metagenomes</taxon>
        <taxon>ecological metagenomes</taxon>
    </lineage>
</organism>